<evidence type="ECO:0000256" key="1">
    <source>
        <dbReference type="SAM" id="MobiDB-lite"/>
    </source>
</evidence>
<dbReference type="Proteomes" id="UP001497516">
    <property type="component" value="Chromosome 5"/>
</dbReference>
<proteinExistence type="predicted"/>
<protein>
    <submittedName>
        <fullName evidence="2">Uncharacterized protein</fullName>
    </submittedName>
</protein>
<feature type="compositionally biased region" description="Polar residues" evidence="1">
    <location>
        <begin position="57"/>
        <end position="68"/>
    </location>
</feature>
<feature type="region of interest" description="Disordered" evidence="1">
    <location>
        <begin position="54"/>
        <end position="105"/>
    </location>
</feature>
<sequence length="143" mass="15836">MALCLPPQSLLPGFIPLVADAVMPHLLLRTIPTPRCAVRFGFFLGLWAEAERRQRNDAQPNRIPSSLFSKAARKTTASSAFNGDNDLHLSPPPNHGSESPSSPLYCSYGRHTSTVMTLQPREESSFQRRNLLSALQSRIHNLS</sequence>
<organism evidence="2 3">
    <name type="scientific">Linum trigynum</name>
    <dbReference type="NCBI Taxonomy" id="586398"/>
    <lineage>
        <taxon>Eukaryota</taxon>
        <taxon>Viridiplantae</taxon>
        <taxon>Streptophyta</taxon>
        <taxon>Embryophyta</taxon>
        <taxon>Tracheophyta</taxon>
        <taxon>Spermatophyta</taxon>
        <taxon>Magnoliopsida</taxon>
        <taxon>eudicotyledons</taxon>
        <taxon>Gunneridae</taxon>
        <taxon>Pentapetalae</taxon>
        <taxon>rosids</taxon>
        <taxon>fabids</taxon>
        <taxon>Malpighiales</taxon>
        <taxon>Linaceae</taxon>
        <taxon>Linum</taxon>
    </lineage>
</organism>
<dbReference type="EMBL" id="OZ034818">
    <property type="protein sequence ID" value="CAL1390936.1"/>
    <property type="molecule type" value="Genomic_DNA"/>
</dbReference>
<name>A0AAV2EXZ1_9ROSI</name>
<feature type="compositionally biased region" description="Polar residues" evidence="1">
    <location>
        <begin position="96"/>
        <end position="105"/>
    </location>
</feature>
<keyword evidence="3" id="KW-1185">Reference proteome</keyword>
<gene>
    <name evidence="2" type="ORF">LTRI10_LOCUS31689</name>
</gene>
<accession>A0AAV2EXZ1</accession>
<evidence type="ECO:0000313" key="3">
    <source>
        <dbReference type="Proteomes" id="UP001497516"/>
    </source>
</evidence>
<reference evidence="2 3" key="1">
    <citation type="submission" date="2024-04" db="EMBL/GenBank/DDBJ databases">
        <authorList>
            <person name="Fracassetti M."/>
        </authorList>
    </citation>
    <scope>NUCLEOTIDE SEQUENCE [LARGE SCALE GENOMIC DNA]</scope>
</reference>
<dbReference type="AlphaFoldDB" id="A0AAV2EXZ1"/>
<evidence type="ECO:0000313" key="2">
    <source>
        <dbReference type="EMBL" id="CAL1390936.1"/>
    </source>
</evidence>